<dbReference type="InterPro" id="IPR036875">
    <property type="entry name" value="Znf_CCHC_sf"/>
</dbReference>
<dbReference type="Proteomes" id="UP000663874">
    <property type="component" value="Unassembled WGS sequence"/>
</dbReference>
<protein>
    <recommendedName>
        <fullName evidence="4">CCHC-type domain-containing protein</fullName>
    </recommendedName>
</protein>
<dbReference type="EMBL" id="CAJOBE010035592">
    <property type="protein sequence ID" value="CAF4308232.1"/>
    <property type="molecule type" value="Genomic_DNA"/>
</dbReference>
<evidence type="ECO:0000256" key="1">
    <source>
        <dbReference type="SAM" id="MobiDB-lite"/>
    </source>
</evidence>
<dbReference type="AlphaFoldDB" id="A0A820IF36"/>
<dbReference type="GO" id="GO:0003676">
    <property type="term" value="F:nucleic acid binding"/>
    <property type="evidence" value="ECO:0007669"/>
    <property type="project" value="InterPro"/>
</dbReference>
<dbReference type="GO" id="GO:0008270">
    <property type="term" value="F:zinc ion binding"/>
    <property type="evidence" value="ECO:0007669"/>
    <property type="project" value="InterPro"/>
</dbReference>
<gene>
    <name evidence="2" type="ORF">FNK824_LOCUS40901</name>
</gene>
<sequence>MSGINPDFKKELSRRESSINTLNEFLKYAKIEQDLHDTFDNLLLDSQQRHLNYNHSSILSLTTTVTQSKQYYNKMKHNNYVSHSAQSQSSVFQRNSIPTLGNRTSMVPDGKQIRNYPPQSILKKKPINNRPTSQYQFNNCKVCGRNNHRTIDCYYKRTIGCFNCGQNHNVRDCTLPPSFQ</sequence>
<accession>A0A820IF36</accession>
<name>A0A820IF36_9BILA</name>
<evidence type="ECO:0000313" key="3">
    <source>
        <dbReference type="Proteomes" id="UP000663874"/>
    </source>
</evidence>
<dbReference type="Gene3D" id="4.10.60.10">
    <property type="entry name" value="Zinc finger, CCHC-type"/>
    <property type="match status" value="1"/>
</dbReference>
<reference evidence="2" key="1">
    <citation type="submission" date="2021-02" db="EMBL/GenBank/DDBJ databases">
        <authorList>
            <person name="Nowell W R."/>
        </authorList>
    </citation>
    <scope>NUCLEOTIDE SEQUENCE</scope>
</reference>
<comment type="caution">
    <text evidence="2">The sequence shown here is derived from an EMBL/GenBank/DDBJ whole genome shotgun (WGS) entry which is preliminary data.</text>
</comment>
<proteinExistence type="predicted"/>
<evidence type="ECO:0008006" key="4">
    <source>
        <dbReference type="Google" id="ProtNLM"/>
    </source>
</evidence>
<feature type="region of interest" description="Disordered" evidence="1">
    <location>
        <begin position="98"/>
        <end position="130"/>
    </location>
</feature>
<dbReference type="SUPFAM" id="SSF57756">
    <property type="entry name" value="Retrovirus zinc finger-like domains"/>
    <property type="match status" value="1"/>
</dbReference>
<evidence type="ECO:0000313" key="2">
    <source>
        <dbReference type="EMBL" id="CAF4308232.1"/>
    </source>
</evidence>
<organism evidence="2 3">
    <name type="scientific">Rotaria sordida</name>
    <dbReference type="NCBI Taxonomy" id="392033"/>
    <lineage>
        <taxon>Eukaryota</taxon>
        <taxon>Metazoa</taxon>
        <taxon>Spiralia</taxon>
        <taxon>Gnathifera</taxon>
        <taxon>Rotifera</taxon>
        <taxon>Eurotatoria</taxon>
        <taxon>Bdelloidea</taxon>
        <taxon>Philodinida</taxon>
        <taxon>Philodinidae</taxon>
        <taxon>Rotaria</taxon>
    </lineage>
</organism>